<dbReference type="Proteomes" id="UP001499924">
    <property type="component" value="Unassembled WGS sequence"/>
</dbReference>
<dbReference type="InterPro" id="IPR029016">
    <property type="entry name" value="GAF-like_dom_sf"/>
</dbReference>
<accession>A0ABP6PB32</accession>
<dbReference type="RefSeq" id="WP_344689659.1">
    <property type="nucleotide sequence ID" value="NZ_BAAAVV010000006.1"/>
</dbReference>
<reference evidence="2" key="1">
    <citation type="journal article" date="2019" name="Int. J. Syst. Evol. Microbiol.">
        <title>The Global Catalogue of Microorganisms (GCM) 10K type strain sequencing project: providing services to taxonomists for standard genome sequencing and annotation.</title>
        <authorList>
            <consortium name="The Broad Institute Genomics Platform"/>
            <consortium name="The Broad Institute Genome Sequencing Center for Infectious Disease"/>
            <person name="Wu L."/>
            <person name="Ma J."/>
        </authorList>
    </citation>
    <scope>NUCLEOTIDE SEQUENCE [LARGE SCALE GENOMIC DNA]</scope>
    <source>
        <strain evidence="2">JCM 15614</strain>
    </source>
</reference>
<evidence type="ECO:0000313" key="1">
    <source>
        <dbReference type="EMBL" id="GAA3173726.1"/>
    </source>
</evidence>
<name>A0ABP6PB32_9ACTN</name>
<organism evidence="1 2">
    <name type="scientific">Blastococcus jejuensis</name>
    <dbReference type="NCBI Taxonomy" id="351224"/>
    <lineage>
        <taxon>Bacteria</taxon>
        <taxon>Bacillati</taxon>
        <taxon>Actinomycetota</taxon>
        <taxon>Actinomycetes</taxon>
        <taxon>Geodermatophilales</taxon>
        <taxon>Geodermatophilaceae</taxon>
        <taxon>Blastococcus</taxon>
    </lineage>
</organism>
<comment type="caution">
    <text evidence="1">The sequence shown here is derived from an EMBL/GenBank/DDBJ whole genome shotgun (WGS) entry which is preliminary data.</text>
</comment>
<sequence>MTIAARFETALAGAAGPEVEGPELLPVRLARACADVLDVDGAAISLVDATAQRVPLGASHRDVEVAEHLQFTVGEGPCMLALSTRQPVFAVEEDLRRRWPVFADLLLAQTPFRAVVTLPLQPALAGAAALALFFEDDRRVPDLDVFESLAVGELVTAALGDATVWSEWSPGEGPGWMHGPTPQRRAAVWEAMGKVGVELGVGATTALDLMRGAAYAAGGTVDDVAADLLAGRLTPRDLGDRDQGVT</sequence>
<evidence type="ECO:0000313" key="2">
    <source>
        <dbReference type="Proteomes" id="UP001499924"/>
    </source>
</evidence>
<gene>
    <name evidence="1" type="ORF">GCM10010531_29110</name>
</gene>
<proteinExistence type="predicted"/>
<dbReference type="SUPFAM" id="SSF55781">
    <property type="entry name" value="GAF domain-like"/>
    <property type="match status" value="1"/>
</dbReference>
<dbReference type="Gene3D" id="3.30.450.40">
    <property type="match status" value="1"/>
</dbReference>
<keyword evidence="2" id="KW-1185">Reference proteome</keyword>
<dbReference type="EMBL" id="BAAAVV010000006">
    <property type="protein sequence ID" value="GAA3173726.1"/>
    <property type="molecule type" value="Genomic_DNA"/>
</dbReference>
<protein>
    <submittedName>
        <fullName evidence="1">GAF domain-containing protein</fullName>
    </submittedName>
</protein>